<evidence type="ECO:0000256" key="4">
    <source>
        <dbReference type="ARBA" id="ARBA00022603"/>
    </source>
</evidence>
<keyword evidence="5 10" id="KW-0808">Transferase</keyword>
<dbReference type="Gene3D" id="1.10.10.10">
    <property type="entry name" value="Winged helix-like DNA-binding domain superfamily/Winged helix DNA-binding domain"/>
    <property type="match status" value="1"/>
</dbReference>
<evidence type="ECO:0000256" key="6">
    <source>
        <dbReference type="ARBA" id="ARBA00022763"/>
    </source>
</evidence>
<accession>A0A7V1LMM6</accession>
<keyword evidence="7" id="KW-0234">DNA repair</keyword>
<dbReference type="Gene3D" id="1.10.10.60">
    <property type="entry name" value="Homeodomain-like"/>
    <property type="match status" value="1"/>
</dbReference>
<name>A0A7V1LMM6_CALAY</name>
<dbReference type="CDD" id="cd06445">
    <property type="entry name" value="ATase"/>
    <property type="match status" value="1"/>
</dbReference>
<keyword evidence="6" id="KW-0227">DNA damage</keyword>
<dbReference type="PANTHER" id="PTHR10815">
    <property type="entry name" value="METHYLATED-DNA--PROTEIN-CYSTEINE METHYLTRANSFERASE"/>
    <property type="match status" value="1"/>
</dbReference>
<dbReference type="PROSITE" id="PS00374">
    <property type="entry name" value="MGMT"/>
    <property type="match status" value="1"/>
</dbReference>
<dbReference type="GO" id="GO:0032259">
    <property type="term" value="P:methylation"/>
    <property type="evidence" value="ECO:0007669"/>
    <property type="project" value="UniProtKB-KW"/>
</dbReference>
<comment type="caution">
    <text evidence="10">The sequence shown here is derived from an EMBL/GenBank/DDBJ whole genome shotgun (WGS) entry which is preliminary data.</text>
</comment>
<dbReference type="Pfam" id="PF12833">
    <property type="entry name" value="HTH_18"/>
    <property type="match status" value="1"/>
</dbReference>
<protein>
    <recommendedName>
        <fullName evidence="3">methylated-DNA--[protein]-cysteine S-methyltransferase</fullName>
        <ecNumber evidence="3">2.1.1.63</ecNumber>
    </recommendedName>
</protein>
<reference evidence="10" key="1">
    <citation type="journal article" date="2020" name="mSystems">
        <title>Genome- and Community-Level Interaction Insights into Carbon Utilization and Element Cycling Functions of Hydrothermarchaeota in Hydrothermal Sediment.</title>
        <authorList>
            <person name="Zhou Z."/>
            <person name="Liu Y."/>
            <person name="Xu W."/>
            <person name="Pan J."/>
            <person name="Luo Z.H."/>
            <person name="Li M."/>
        </authorList>
    </citation>
    <scope>NUCLEOTIDE SEQUENCE [LARGE SCALE GENOMIC DNA]</scope>
    <source>
        <strain evidence="10">HyVt-456</strain>
    </source>
</reference>
<dbReference type="AlphaFoldDB" id="A0A7V1LMM6"/>
<evidence type="ECO:0000259" key="9">
    <source>
        <dbReference type="PROSITE" id="PS01124"/>
    </source>
</evidence>
<comment type="catalytic activity">
    <reaction evidence="8">
        <text>a 6-O-methyl-2'-deoxyguanosine in DNA + L-cysteinyl-[protein] = S-methyl-L-cysteinyl-[protein] + a 2'-deoxyguanosine in DNA</text>
        <dbReference type="Rhea" id="RHEA:24000"/>
        <dbReference type="Rhea" id="RHEA-COMP:10131"/>
        <dbReference type="Rhea" id="RHEA-COMP:10132"/>
        <dbReference type="Rhea" id="RHEA-COMP:11367"/>
        <dbReference type="Rhea" id="RHEA-COMP:11368"/>
        <dbReference type="ChEBI" id="CHEBI:29950"/>
        <dbReference type="ChEBI" id="CHEBI:82612"/>
        <dbReference type="ChEBI" id="CHEBI:85445"/>
        <dbReference type="ChEBI" id="CHEBI:85448"/>
        <dbReference type="EC" id="2.1.1.63"/>
    </reaction>
</comment>
<dbReference type="SUPFAM" id="SSF53155">
    <property type="entry name" value="Methylated DNA-protein cysteine methyltransferase domain"/>
    <property type="match status" value="1"/>
</dbReference>
<dbReference type="EC" id="2.1.1.63" evidence="3"/>
<feature type="domain" description="HTH araC/xylS-type" evidence="9">
    <location>
        <begin position="1"/>
        <end position="73"/>
    </location>
</feature>
<dbReference type="SMART" id="SM00342">
    <property type="entry name" value="HTH_ARAC"/>
    <property type="match status" value="1"/>
</dbReference>
<dbReference type="SUPFAM" id="SSF46767">
    <property type="entry name" value="Methylated DNA-protein cysteine methyltransferase, C-terminal domain"/>
    <property type="match status" value="1"/>
</dbReference>
<comment type="similarity">
    <text evidence="2">Belongs to the MGMT family.</text>
</comment>
<dbReference type="Proteomes" id="UP000886005">
    <property type="component" value="Unassembled WGS sequence"/>
</dbReference>
<evidence type="ECO:0000256" key="1">
    <source>
        <dbReference type="ARBA" id="ARBA00001286"/>
    </source>
</evidence>
<dbReference type="Pfam" id="PF01035">
    <property type="entry name" value="DNA_binding_1"/>
    <property type="match status" value="1"/>
</dbReference>
<comment type="catalytic activity">
    <reaction evidence="1">
        <text>a 4-O-methyl-thymidine in DNA + L-cysteinyl-[protein] = a thymidine in DNA + S-methyl-L-cysteinyl-[protein]</text>
        <dbReference type="Rhea" id="RHEA:53428"/>
        <dbReference type="Rhea" id="RHEA-COMP:10131"/>
        <dbReference type="Rhea" id="RHEA-COMP:10132"/>
        <dbReference type="Rhea" id="RHEA-COMP:13555"/>
        <dbReference type="Rhea" id="RHEA-COMP:13556"/>
        <dbReference type="ChEBI" id="CHEBI:29950"/>
        <dbReference type="ChEBI" id="CHEBI:82612"/>
        <dbReference type="ChEBI" id="CHEBI:137386"/>
        <dbReference type="ChEBI" id="CHEBI:137387"/>
        <dbReference type="EC" id="2.1.1.63"/>
    </reaction>
</comment>
<dbReference type="InterPro" id="IPR036388">
    <property type="entry name" value="WH-like_DNA-bd_sf"/>
</dbReference>
<dbReference type="InterPro" id="IPR036217">
    <property type="entry name" value="MethylDNA_cys_MeTrfase_DNAb"/>
</dbReference>
<feature type="non-terminal residue" evidence="10">
    <location>
        <position position="1"/>
    </location>
</feature>
<evidence type="ECO:0000256" key="8">
    <source>
        <dbReference type="ARBA" id="ARBA00049348"/>
    </source>
</evidence>
<proteinExistence type="inferred from homology"/>
<dbReference type="NCBIfam" id="TIGR00589">
    <property type="entry name" value="ogt"/>
    <property type="match status" value="1"/>
</dbReference>
<dbReference type="GO" id="GO:0006281">
    <property type="term" value="P:DNA repair"/>
    <property type="evidence" value="ECO:0007669"/>
    <property type="project" value="UniProtKB-KW"/>
</dbReference>
<keyword evidence="4 10" id="KW-0489">Methyltransferase</keyword>
<dbReference type="Gene3D" id="3.30.160.70">
    <property type="entry name" value="Methylated DNA-protein cysteine methyltransferase domain"/>
    <property type="match status" value="1"/>
</dbReference>
<evidence type="ECO:0000313" key="10">
    <source>
        <dbReference type="EMBL" id="HED10824.1"/>
    </source>
</evidence>
<dbReference type="InterPro" id="IPR001497">
    <property type="entry name" value="MethylDNA_cys_MeTrfase_AS"/>
</dbReference>
<dbReference type="EMBL" id="DRLD01000252">
    <property type="protein sequence ID" value="HED10824.1"/>
    <property type="molecule type" value="Genomic_DNA"/>
</dbReference>
<dbReference type="InterPro" id="IPR014048">
    <property type="entry name" value="MethylDNA_cys_MeTrfase_DNA-bd"/>
</dbReference>
<sequence>ISPFHLQRTFKEWVGISPKRFLQFLTINNARALLRESRTVLEAAWGSGLSGPARLHDLFIAVDAVTPGEFKNMGRRLLFYHAVFPTPFGRVLMAAGERGLCFMGFYSHGQADVYADMLRRFPRATFKEDTSFLTPYYRSVFLKEPTLERLPLFLKGTNFQIKVWEALMRIPEGAVCSYGDLARVIGKPGAGRAVGSAVGANPVSYLIPCHRVIQRMGIFGNYHWGSARKKAILLWEAHHR</sequence>
<dbReference type="PANTHER" id="PTHR10815:SF13">
    <property type="entry name" value="METHYLATED-DNA--PROTEIN-CYSTEINE METHYLTRANSFERASE"/>
    <property type="match status" value="1"/>
</dbReference>
<dbReference type="InterPro" id="IPR018060">
    <property type="entry name" value="HTH_AraC"/>
</dbReference>
<dbReference type="InterPro" id="IPR036631">
    <property type="entry name" value="MGMT_N_sf"/>
</dbReference>
<dbReference type="FunFam" id="1.10.10.10:FF:000214">
    <property type="entry name" value="Methylated-DNA--protein-cysteine methyltransferase"/>
    <property type="match status" value="1"/>
</dbReference>
<dbReference type="PROSITE" id="PS01124">
    <property type="entry name" value="HTH_ARAC_FAMILY_2"/>
    <property type="match status" value="1"/>
</dbReference>
<gene>
    <name evidence="10" type="ORF">ENJ10_09050</name>
</gene>
<organism evidence="10">
    <name type="scientific">Caldithrix abyssi</name>
    <dbReference type="NCBI Taxonomy" id="187145"/>
    <lineage>
        <taxon>Bacteria</taxon>
        <taxon>Pseudomonadati</taxon>
        <taxon>Calditrichota</taxon>
        <taxon>Calditrichia</taxon>
        <taxon>Calditrichales</taxon>
        <taxon>Calditrichaceae</taxon>
        <taxon>Caldithrix</taxon>
    </lineage>
</organism>
<evidence type="ECO:0000256" key="7">
    <source>
        <dbReference type="ARBA" id="ARBA00023204"/>
    </source>
</evidence>
<evidence type="ECO:0000256" key="2">
    <source>
        <dbReference type="ARBA" id="ARBA00008711"/>
    </source>
</evidence>
<dbReference type="GO" id="GO:0003908">
    <property type="term" value="F:methylated-DNA-[protein]-cysteine S-methyltransferase activity"/>
    <property type="evidence" value="ECO:0007669"/>
    <property type="project" value="UniProtKB-EC"/>
</dbReference>
<evidence type="ECO:0000256" key="5">
    <source>
        <dbReference type="ARBA" id="ARBA00022679"/>
    </source>
</evidence>
<dbReference type="GO" id="GO:0003700">
    <property type="term" value="F:DNA-binding transcription factor activity"/>
    <property type="evidence" value="ECO:0007669"/>
    <property type="project" value="InterPro"/>
</dbReference>
<evidence type="ECO:0000256" key="3">
    <source>
        <dbReference type="ARBA" id="ARBA00011918"/>
    </source>
</evidence>
<dbReference type="GO" id="GO:0043565">
    <property type="term" value="F:sequence-specific DNA binding"/>
    <property type="evidence" value="ECO:0007669"/>
    <property type="project" value="InterPro"/>
</dbReference>